<dbReference type="RefSeq" id="WP_276330079.1">
    <property type="nucleotide sequence ID" value="NZ_UYIO01000001.1"/>
</dbReference>
<name>A0A7Z8YAR8_9ACTO</name>
<reference evidence="1 2" key="1">
    <citation type="submission" date="2018-11" db="EMBL/GenBank/DDBJ databases">
        <authorList>
            <consortium name="Pathogen Informatics"/>
        </authorList>
    </citation>
    <scope>NUCLEOTIDE SEQUENCE [LARGE SCALE GENOMIC DNA]</scope>
    <source>
        <strain evidence="1 2">NCTC10327</strain>
    </source>
</reference>
<dbReference type="AlphaFoldDB" id="A0A7Z8YAR8"/>
<organism evidence="1 2">
    <name type="scientific">Actinobaculum suis</name>
    <dbReference type="NCBI Taxonomy" id="1657"/>
    <lineage>
        <taxon>Bacteria</taxon>
        <taxon>Bacillati</taxon>
        <taxon>Actinomycetota</taxon>
        <taxon>Actinomycetes</taxon>
        <taxon>Actinomycetales</taxon>
        <taxon>Actinomycetaceae</taxon>
        <taxon>Actinobaculum</taxon>
    </lineage>
</organism>
<evidence type="ECO:0000313" key="1">
    <source>
        <dbReference type="EMBL" id="VDG77227.1"/>
    </source>
</evidence>
<evidence type="ECO:0000313" key="2">
    <source>
        <dbReference type="Proteomes" id="UP000269974"/>
    </source>
</evidence>
<dbReference type="Proteomes" id="UP000269974">
    <property type="component" value="Unassembled WGS sequence"/>
</dbReference>
<gene>
    <name evidence="1" type="ORF">NCTC10327_01841</name>
</gene>
<accession>A0A7Z8YAR8</accession>
<dbReference type="EMBL" id="UYIO01000001">
    <property type="protein sequence ID" value="VDG77227.1"/>
    <property type="molecule type" value="Genomic_DNA"/>
</dbReference>
<proteinExistence type="predicted"/>
<protein>
    <submittedName>
        <fullName evidence="1">Uncharacterized protein</fullName>
    </submittedName>
</protein>
<sequence>MRFERVFRDGPVGQDENTELKRLLGEAELEKALLKELAEGKF</sequence>
<comment type="caution">
    <text evidence="1">The sequence shown here is derived from an EMBL/GenBank/DDBJ whole genome shotgun (WGS) entry which is preliminary data.</text>
</comment>